<reference evidence="2 3" key="1">
    <citation type="submission" date="2020-12" db="EMBL/GenBank/DDBJ databases">
        <authorList>
            <person name="Zhou J."/>
        </authorList>
    </citation>
    <scope>NUCLEOTIDE SEQUENCE [LARGE SCALE GENOMIC DNA]</scope>
    <source>
        <strain evidence="2 3">CCUG 61299</strain>
    </source>
</reference>
<dbReference type="RefSeq" id="WP_200275939.1">
    <property type="nucleotide sequence ID" value="NZ_CP066802.1"/>
</dbReference>
<dbReference type="InterPro" id="IPR006047">
    <property type="entry name" value="GH13_cat_dom"/>
</dbReference>
<sequence>MTVSRDTQTTPAAPTWGARLPGVVRDAVDAVTGPDTSLDATARQVLHARVERWYPDLAEGLSTLYGEPAASQALAPLLATAARAYVERDPGLRRLDLTRSLAPGWLQEPGRIGYAAYTERFAGSLRGVEERISYLRELGVTYLHLMPLLTPRPGDSDGGYAVADHTTVSPALGTMQDLAHLTEALRRAGISLAVDVVLNHVAREHEWARRARAGEERYRRYFHIFPDRTEPDQYEATLPDLGPASAPGSFTWDEQAAGWVWTTFNPFQWDLNWRNPEVMDEYARTVLDLANRGVEVLRLDGLPFTIKRKGTDCQGEPEVHAVTQVLKALTRVACPAVALEVDADAVPTELIQYLGQGRYTGKAADLAPHNPLMVQIWSMLASRNVRLASQALRSLPAEPPAATWVTYLRSHDDIVWSVRDEDAEAAGLNGYWHRVFLSDWYQGLYPMSDARGLVYQHSPSTGESRIAGTAASLIGLEAAAEALAGVADETPAWREEELRTWYEQRLHALRLAYAVVYGWGGLPVLWSGDELGQLNDPNWDTEPGHEHDCRWAGRPVLSAAAVAQRHDAGTLAGRVFEELAHLGRVRASLPQLGAEVRTQVAPVDDDGVLVTFRDHPRGSFVGVYNVTGQWRSLPAARLAEYGVLGAVDVLTDTVPSGSTTLEGAGDGLVPVPPYAAWWLVRSTD</sequence>
<name>A0A7T7S1L7_9ACTO</name>
<dbReference type="InterPro" id="IPR017853">
    <property type="entry name" value="GH"/>
</dbReference>
<evidence type="ECO:0000313" key="2">
    <source>
        <dbReference type="EMBL" id="QQM67393.1"/>
    </source>
</evidence>
<evidence type="ECO:0000259" key="1">
    <source>
        <dbReference type="SMART" id="SM00642"/>
    </source>
</evidence>
<protein>
    <submittedName>
        <fullName evidence="2">Alpha-amylase</fullName>
    </submittedName>
</protein>
<dbReference type="EMBL" id="CP066802">
    <property type="protein sequence ID" value="QQM67393.1"/>
    <property type="molecule type" value="Genomic_DNA"/>
</dbReference>
<proteinExistence type="predicted"/>
<gene>
    <name evidence="2" type="ORF">JG540_00300</name>
</gene>
<dbReference type="Gene3D" id="1.10.1740.10">
    <property type="match status" value="1"/>
</dbReference>
<dbReference type="SUPFAM" id="SSF51445">
    <property type="entry name" value="(Trans)glycosidases"/>
    <property type="match status" value="1"/>
</dbReference>
<dbReference type="KEGG" id="awe:JG540_00300"/>
<dbReference type="InterPro" id="IPR045857">
    <property type="entry name" value="O16G_dom_2"/>
</dbReference>
<dbReference type="InterPro" id="IPR013780">
    <property type="entry name" value="Glyco_hydro_b"/>
</dbReference>
<dbReference type="PANTHER" id="PTHR10357">
    <property type="entry name" value="ALPHA-AMYLASE FAMILY MEMBER"/>
    <property type="match status" value="1"/>
</dbReference>
<dbReference type="InterPro" id="IPR055218">
    <property type="entry name" value="Amylosucrase_C"/>
</dbReference>
<dbReference type="Proteomes" id="UP000595895">
    <property type="component" value="Chromosome"/>
</dbReference>
<dbReference type="Gene3D" id="3.20.20.80">
    <property type="entry name" value="Glycosidases"/>
    <property type="match status" value="1"/>
</dbReference>
<organism evidence="2 3">
    <name type="scientific">Actinomyces weissii</name>
    <dbReference type="NCBI Taxonomy" id="675090"/>
    <lineage>
        <taxon>Bacteria</taxon>
        <taxon>Bacillati</taxon>
        <taxon>Actinomycetota</taxon>
        <taxon>Actinomycetes</taxon>
        <taxon>Actinomycetales</taxon>
        <taxon>Actinomycetaceae</taxon>
        <taxon>Actinomyces</taxon>
    </lineage>
</organism>
<dbReference type="Pfam" id="PF00128">
    <property type="entry name" value="Alpha-amylase"/>
    <property type="match status" value="1"/>
</dbReference>
<evidence type="ECO:0000313" key="3">
    <source>
        <dbReference type="Proteomes" id="UP000595895"/>
    </source>
</evidence>
<dbReference type="Gene3D" id="2.60.40.1180">
    <property type="entry name" value="Golgi alpha-mannosidase II"/>
    <property type="match status" value="1"/>
</dbReference>
<keyword evidence="3" id="KW-1185">Reference proteome</keyword>
<dbReference type="Pfam" id="PF22582">
    <property type="entry name" value="Amylosucrase_C-like"/>
    <property type="match status" value="1"/>
</dbReference>
<accession>A0A7T7S1L7</accession>
<dbReference type="GO" id="GO:0005975">
    <property type="term" value="P:carbohydrate metabolic process"/>
    <property type="evidence" value="ECO:0007669"/>
    <property type="project" value="InterPro"/>
</dbReference>
<dbReference type="Gene3D" id="3.90.400.10">
    <property type="entry name" value="Oligo-1,6-glucosidase, Domain 2"/>
    <property type="match status" value="1"/>
</dbReference>
<dbReference type="AlphaFoldDB" id="A0A7T7S1L7"/>
<dbReference type="PANTHER" id="PTHR10357:SF213">
    <property type="entry name" value="ALPHA AMYLASE CATALYTIC REGION"/>
    <property type="match status" value="1"/>
</dbReference>
<dbReference type="SMART" id="SM00642">
    <property type="entry name" value="Aamy"/>
    <property type="match status" value="1"/>
</dbReference>
<feature type="domain" description="Glycosyl hydrolase family 13 catalytic" evidence="1">
    <location>
        <begin position="115"/>
        <end position="565"/>
    </location>
</feature>